<evidence type="ECO:0000313" key="4">
    <source>
        <dbReference type="EMBL" id="ADE57908.1"/>
    </source>
</evidence>
<evidence type="ECO:0000256" key="2">
    <source>
        <dbReference type="PIRSR" id="PIRSR005962-1"/>
    </source>
</evidence>
<feature type="binding site" evidence="2">
    <location>
        <position position="368"/>
    </location>
    <ligand>
        <name>Mn(2+)</name>
        <dbReference type="ChEBI" id="CHEBI:29035"/>
        <label>2</label>
    </ligand>
</feature>
<dbReference type="GO" id="GO:0004046">
    <property type="term" value="F:aminoacylase activity"/>
    <property type="evidence" value="ECO:0007669"/>
    <property type="project" value="UniProtKB-EC"/>
</dbReference>
<dbReference type="Gene3D" id="3.40.630.10">
    <property type="entry name" value="Zn peptidases"/>
    <property type="match status" value="1"/>
</dbReference>
<comment type="cofactor">
    <cofactor evidence="2">
        <name>Mn(2+)</name>
        <dbReference type="ChEBI" id="CHEBI:29035"/>
    </cofactor>
    <text evidence="2">The Mn(2+) ion enhances activity.</text>
</comment>
<dbReference type="GO" id="GO:0050118">
    <property type="term" value="F:N-acetyldiaminopimelate deacetylase activity"/>
    <property type="evidence" value="ECO:0007669"/>
    <property type="project" value="UniProtKB-ARBA"/>
</dbReference>
<feature type="binding site" evidence="2">
    <location>
        <position position="107"/>
    </location>
    <ligand>
        <name>Mn(2+)</name>
        <dbReference type="ChEBI" id="CHEBI:29035"/>
        <label>2</label>
    </ligand>
</feature>
<dbReference type="PIRSF" id="PIRSF005962">
    <property type="entry name" value="Pept_M20D_amidohydro"/>
    <property type="match status" value="1"/>
</dbReference>
<dbReference type="NCBIfam" id="TIGR01891">
    <property type="entry name" value="amidohydrolases"/>
    <property type="match status" value="1"/>
</dbReference>
<dbReference type="SUPFAM" id="SSF53187">
    <property type="entry name" value="Zn-dependent exopeptidases"/>
    <property type="match status" value="1"/>
</dbReference>
<dbReference type="STRING" id="572547.Amico_1795"/>
<feature type="domain" description="Peptidase M20 dimerisation" evidence="3">
    <location>
        <begin position="193"/>
        <end position="282"/>
    </location>
</feature>
<dbReference type="InterPro" id="IPR011650">
    <property type="entry name" value="Peptidase_M20_dimer"/>
</dbReference>
<dbReference type="AlphaFoldDB" id="D5EH76"/>
<dbReference type="HOGENOM" id="CLU_023257_0_1_0"/>
<dbReference type="OrthoDB" id="5892at2"/>
<dbReference type="EMBL" id="CP001997">
    <property type="protein sequence ID" value="ADE57908.1"/>
    <property type="molecule type" value="Genomic_DNA"/>
</dbReference>
<dbReference type="CDD" id="cd03886">
    <property type="entry name" value="M20_Acy1"/>
    <property type="match status" value="1"/>
</dbReference>
<dbReference type="SUPFAM" id="SSF55031">
    <property type="entry name" value="Bacterial exopeptidase dimerisation domain"/>
    <property type="match status" value="1"/>
</dbReference>
<evidence type="ECO:0000256" key="1">
    <source>
        <dbReference type="ARBA" id="ARBA00022801"/>
    </source>
</evidence>
<dbReference type="EC" id="3.5.1.14" evidence="4"/>
<dbReference type="Pfam" id="PF07687">
    <property type="entry name" value="M20_dimer"/>
    <property type="match status" value="1"/>
</dbReference>
<keyword evidence="2" id="KW-0479">Metal-binding</keyword>
<protein>
    <submittedName>
        <fullName evidence="4">Amidohydrolase</fullName>
        <ecNumber evidence="4">3.5.1.14</ecNumber>
    </submittedName>
</protein>
<keyword evidence="5" id="KW-1185">Reference proteome</keyword>
<dbReference type="PANTHER" id="PTHR11014">
    <property type="entry name" value="PEPTIDASE M20 FAMILY MEMBER"/>
    <property type="match status" value="1"/>
</dbReference>
<dbReference type="KEGG" id="aco:Amico_1795"/>
<keyword evidence="1 4" id="KW-0378">Hydrolase</keyword>
<gene>
    <name evidence="4" type="ordered locus">Amico_1795</name>
</gene>
<evidence type="ECO:0000313" key="5">
    <source>
        <dbReference type="Proteomes" id="UP000002366"/>
    </source>
</evidence>
<dbReference type="RefSeq" id="WP_013049170.1">
    <property type="nucleotide sequence ID" value="NC_014011.1"/>
</dbReference>
<reference evidence="4 5" key="1">
    <citation type="journal article" date="2010" name="Stand. Genomic Sci.">
        <title>Complete genome sequence of Aminobacterium colombiense type strain (ALA-1).</title>
        <authorList>
            <person name="Chertkov O."/>
            <person name="Sikorski J."/>
            <person name="Brambilla E."/>
            <person name="Lapidus A."/>
            <person name="Copeland A."/>
            <person name="Glavina Del Rio T."/>
            <person name="Nolan M."/>
            <person name="Lucas S."/>
            <person name="Tice H."/>
            <person name="Cheng J.F."/>
            <person name="Han C."/>
            <person name="Detter J.C."/>
            <person name="Bruce D."/>
            <person name="Tapia R."/>
            <person name="Goodwin L."/>
            <person name="Pitluck S."/>
            <person name="Liolios K."/>
            <person name="Ivanova N."/>
            <person name="Mavromatis K."/>
            <person name="Ovchinnikova G."/>
            <person name="Pati A."/>
            <person name="Chen A."/>
            <person name="Palaniappan K."/>
            <person name="Land M."/>
            <person name="Hauser L."/>
            <person name="Chang Y.J."/>
            <person name="Jeffries C.D."/>
            <person name="Spring S."/>
            <person name="Rohde M."/>
            <person name="Goker M."/>
            <person name="Bristow J."/>
            <person name="Eisen J.A."/>
            <person name="Markowitz V."/>
            <person name="Hugenholtz P."/>
            <person name="Kyrpides N.C."/>
            <person name="Klenk H.P."/>
        </authorList>
    </citation>
    <scope>NUCLEOTIDE SEQUENCE [LARGE SCALE GENOMIC DNA]</scope>
    <source>
        <strain evidence="5">DSM 12261 / ALA-1</strain>
    </source>
</reference>
<dbReference type="Pfam" id="PF01546">
    <property type="entry name" value="Peptidase_M20"/>
    <property type="match status" value="1"/>
</dbReference>
<organism evidence="4 5">
    <name type="scientific">Aminobacterium colombiense (strain DSM 12261 / ALA-1)</name>
    <dbReference type="NCBI Taxonomy" id="572547"/>
    <lineage>
        <taxon>Bacteria</taxon>
        <taxon>Thermotogati</taxon>
        <taxon>Synergistota</taxon>
        <taxon>Synergistia</taxon>
        <taxon>Synergistales</taxon>
        <taxon>Aminobacteriaceae</taxon>
        <taxon>Aminobacterium</taxon>
    </lineage>
</organism>
<dbReference type="eggNOG" id="COG1473">
    <property type="taxonomic scope" value="Bacteria"/>
</dbReference>
<dbReference type="PANTHER" id="PTHR11014:SF63">
    <property type="entry name" value="METALLOPEPTIDASE, PUTATIVE (AFU_ORTHOLOGUE AFUA_6G09600)-RELATED"/>
    <property type="match status" value="1"/>
</dbReference>
<sequence>MNTEKIHALASEVEQKVIEFRHELHAHPELSWKEEETSKKIESVLIDLGYENIRRGFYGTGSGVIADITGKEDGPVIAIRADIDALPLQEAVDDPWKSTCDGVMHACGHDAHAAILLGVAHVLAALKEELPGRVRLVFQPAEEAGVNSGAPMLIKEGALAGVDAICGLHVWSTLEAGKIGFRSGPMMASADIWEIEVKGRGGHGSRPHEAIDPTIAAATIITTIQTVVSREIDPLETAVLSVGKIESGTAVNIIPETARIQGNVRTTNPQVRESMGGRISRIAEGIAAALRCEVKVDFIPIYPVTVNDAAMVGLLRETTGELLGEEALEELPIIMGSEDFSFYQQKVPGVLFFLGMGDPSKGTDAQHHSPNFRTNDSVLPNGVALLSSLAWRFLETFNR</sequence>
<dbReference type="Proteomes" id="UP000002366">
    <property type="component" value="Chromosome"/>
</dbReference>
<dbReference type="InterPro" id="IPR017439">
    <property type="entry name" value="Amidohydrolase"/>
</dbReference>
<dbReference type="InterPro" id="IPR036264">
    <property type="entry name" value="Bact_exopeptidase_dim_dom"/>
</dbReference>
<dbReference type="GO" id="GO:0019877">
    <property type="term" value="P:diaminopimelate biosynthetic process"/>
    <property type="evidence" value="ECO:0007669"/>
    <property type="project" value="UniProtKB-ARBA"/>
</dbReference>
<feature type="binding site" evidence="2">
    <location>
        <position position="109"/>
    </location>
    <ligand>
        <name>Mn(2+)</name>
        <dbReference type="ChEBI" id="CHEBI:29035"/>
        <label>2</label>
    </ligand>
</feature>
<accession>D5EH76</accession>
<feature type="binding site" evidence="2">
    <location>
        <position position="169"/>
    </location>
    <ligand>
        <name>Mn(2+)</name>
        <dbReference type="ChEBI" id="CHEBI:29035"/>
        <label>2</label>
    </ligand>
</feature>
<dbReference type="FunFam" id="3.30.70.360:FF:000001">
    <property type="entry name" value="N-acetyldiaminopimelate deacetylase"/>
    <property type="match status" value="1"/>
</dbReference>
<proteinExistence type="predicted"/>
<dbReference type="GO" id="GO:0046872">
    <property type="term" value="F:metal ion binding"/>
    <property type="evidence" value="ECO:0007669"/>
    <property type="project" value="UniProtKB-KW"/>
</dbReference>
<dbReference type="InterPro" id="IPR002933">
    <property type="entry name" value="Peptidase_M20"/>
</dbReference>
<keyword evidence="2" id="KW-0464">Manganese</keyword>
<dbReference type="Gene3D" id="3.30.70.360">
    <property type="match status" value="1"/>
</dbReference>
<name>D5EH76_AMICL</name>
<evidence type="ECO:0000259" key="3">
    <source>
        <dbReference type="Pfam" id="PF07687"/>
    </source>
</evidence>
<feature type="binding site" evidence="2">
    <location>
        <position position="143"/>
    </location>
    <ligand>
        <name>Mn(2+)</name>
        <dbReference type="ChEBI" id="CHEBI:29035"/>
        <label>2</label>
    </ligand>
</feature>